<dbReference type="RefSeq" id="WP_106515663.1">
    <property type="nucleotide sequence ID" value="NZ_PXYI01000011.1"/>
</dbReference>
<dbReference type="Proteomes" id="UP000241167">
    <property type="component" value="Unassembled WGS sequence"/>
</dbReference>
<dbReference type="EMBL" id="PXYI01000011">
    <property type="protein sequence ID" value="PSJ36849.1"/>
    <property type="molecule type" value="Genomic_DNA"/>
</dbReference>
<dbReference type="AlphaFoldDB" id="A0A2P7QFW5"/>
<evidence type="ECO:0000313" key="2">
    <source>
        <dbReference type="Proteomes" id="UP000241167"/>
    </source>
</evidence>
<comment type="caution">
    <text evidence="1">The sequence shown here is derived from an EMBL/GenBank/DDBJ whole genome shotgun (WGS) entry which is preliminary data.</text>
</comment>
<accession>A0A2P7QFW5</accession>
<gene>
    <name evidence="1" type="ORF">C7I55_24365</name>
</gene>
<proteinExistence type="predicted"/>
<evidence type="ECO:0000313" key="1">
    <source>
        <dbReference type="EMBL" id="PSJ36849.1"/>
    </source>
</evidence>
<protein>
    <submittedName>
        <fullName evidence="1">Uncharacterized protein</fullName>
    </submittedName>
</protein>
<sequence>MMDAVEIAKACADRALESASFALEVALRPIDGAVTPATEAHLHKAIDQLRKSGDCGSFLPLLERIATDLHIILDARRCGRPNLYASRLARLRRMLFHDIVSLRPACGTD</sequence>
<name>A0A2P7QFW5_9SPHN</name>
<organism evidence="1 2">
    <name type="scientific">Allosphingosinicella deserti</name>
    <dbReference type="NCBI Taxonomy" id="2116704"/>
    <lineage>
        <taxon>Bacteria</taxon>
        <taxon>Pseudomonadati</taxon>
        <taxon>Pseudomonadota</taxon>
        <taxon>Alphaproteobacteria</taxon>
        <taxon>Sphingomonadales</taxon>
        <taxon>Sphingomonadaceae</taxon>
        <taxon>Allosphingosinicella</taxon>
    </lineage>
</organism>
<keyword evidence="2" id="KW-1185">Reference proteome</keyword>
<reference evidence="1 2" key="1">
    <citation type="submission" date="2018-03" db="EMBL/GenBank/DDBJ databases">
        <title>The draft genome of Sphingosinicella sp. GL-C-18.</title>
        <authorList>
            <person name="Liu L."/>
            <person name="Li L."/>
            <person name="Liang L."/>
            <person name="Zhang X."/>
            <person name="Wang T."/>
        </authorList>
    </citation>
    <scope>NUCLEOTIDE SEQUENCE [LARGE SCALE GENOMIC DNA]</scope>
    <source>
        <strain evidence="1 2">GL-C-18</strain>
    </source>
</reference>